<sequence>MLDHLASRALVDGIINADSKTKGILGQRCAAHLGLEPGSSGKDGGIDGVGFINQQKIYFQSKLRNRPLNAEFADYLYSNLVRHKANIGIVLTGIGYTSGVRQRLREFDDIDKFKIHLLTLHDYFNETPDFQAALKDLPPLRDLGIEKW</sequence>
<accession>A0A0A6RUL1</accession>
<organism evidence="1 2">
    <name type="scientific">Candidatus Thiomargarita nelsonii</name>
    <dbReference type="NCBI Taxonomy" id="1003181"/>
    <lineage>
        <taxon>Bacteria</taxon>
        <taxon>Pseudomonadati</taxon>
        <taxon>Pseudomonadota</taxon>
        <taxon>Gammaproteobacteria</taxon>
        <taxon>Thiotrichales</taxon>
        <taxon>Thiotrichaceae</taxon>
        <taxon>Thiomargarita</taxon>
    </lineage>
</organism>
<dbReference type="InterPro" id="IPR011335">
    <property type="entry name" value="Restrct_endonuc-II-like"/>
</dbReference>
<reference evidence="1 2" key="1">
    <citation type="journal article" date="2016" name="Front. Microbiol.">
        <title>Single-Cell (Meta-)Genomics of a Dimorphic Candidatus Thiomargarita nelsonii Reveals Genomic Plasticity.</title>
        <authorList>
            <person name="Flood B.E."/>
            <person name="Fliss P."/>
            <person name="Jones D.S."/>
            <person name="Dick G.J."/>
            <person name="Jain S."/>
            <person name="Kaster A.K."/>
            <person name="Winkel M."/>
            <person name="Mussmann M."/>
            <person name="Bailey J."/>
        </authorList>
    </citation>
    <scope>NUCLEOTIDE SEQUENCE [LARGE SCALE GENOMIC DNA]</scope>
    <source>
        <strain evidence="1">Hydrate Ridge</strain>
    </source>
</reference>
<dbReference type="SUPFAM" id="SSF52980">
    <property type="entry name" value="Restriction endonuclease-like"/>
    <property type="match status" value="1"/>
</dbReference>
<comment type="caution">
    <text evidence="1">The sequence shown here is derived from an EMBL/GenBank/DDBJ whole genome shotgun (WGS) entry which is preliminary data.</text>
</comment>
<gene>
    <name evidence="1" type="ORF">PN36_04440</name>
</gene>
<dbReference type="Proteomes" id="UP000030428">
    <property type="component" value="Unassembled WGS sequence"/>
</dbReference>
<keyword evidence="1" id="KW-0540">Nuclease</keyword>
<keyword evidence="1" id="KW-0255">Endonuclease</keyword>
<evidence type="ECO:0000313" key="2">
    <source>
        <dbReference type="Proteomes" id="UP000030428"/>
    </source>
</evidence>
<keyword evidence="2" id="KW-1185">Reference proteome</keyword>
<dbReference type="EMBL" id="JSZA02000012">
    <property type="protein sequence ID" value="KHD07561.1"/>
    <property type="molecule type" value="Genomic_DNA"/>
</dbReference>
<dbReference type="GO" id="GO:0004519">
    <property type="term" value="F:endonuclease activity"/>
    <property type="evidence" value="ECO:0007669"/>
    <property type="project" value="UniProtKB-KW"/>
</dbReference>
<evidence type="ECO:0000313" key="1">
    <source>
        <dbReference type="EMBL" id="KHD07561.1"/>
    </source>
</evidence>
<proteinExistence type="predicted"/>
<dbReference type="AlphaFoldDB" id="A0A0A6RUL1"/>
<name>A0A0A6RUL1_9GAMM</name>
<protein>
    <submittedName>
        <fullName evidence="1">Restriction endonuclease</fullName>
    </submittedName>
</protein>
<keyword evidence="1" id="KW-0378">Hydrolase</keyword>